<evidence type="ECO:0000256" key="2">
    <source>
        <dbReference type="ARBA" id="ARBA00009430"/>
    </source>
</evidence>
<comment type="similarity">
    <text evidence="2">Belongs to the eukaryotic RPA49/POLR1E RNA polymerase subunit family.</text>
</comment>
<evidence type="ECO:0000256" key="5">
    <source>
        <dbReference type="ARBA" id="ARBA00023242"/>
    </source>
</evidence>
<reference evidence="6" key="1">
    <citation type="journal article" date="2014" name="Insect Biochem. Mol. Biol.">
        <title>An insight into the sialome of the frog biting fly, Corethrella appendiculata.</title>
        <authorList>
            <person name="Ribeiro J.M.C."/>
            <person name="Chagas A.C."/>
            <person name="Pham V.M."/>
            <person name="Lounibos L.P."/>
            <person name="Calvo E."/>
        </authorList>
    </citation>
    <scope>NUCLEOTIDE SEQUENCE</scope>
    <source>
        <tissue evidence="6">Salivary glands</tissue>
    </source>
</reference>
<evidence type="ECO:0000256" key="1">
    <source>
        <dbReference type="ARBA" id="ARBA00004604"/>
    </source>
</evidence>
<dbReference type="Pfam" id="PF06870">
    <property type="entry name" value="RNA_pol_I_A49"/>
    <property type="match status" value="1"/>
</dbReference>
<proteinExistence type="evidence at transcript level"/>
<organism evidence="6">
    <name type="scientific">Corethrella appendiculata</name>
    <dbReference type="NCBI Taxonomy" id="1370023"/>
    <lineage>
        <taxon>Eukaryota</taxon>
        <taxon>Metazoa</taxon>
        <taxon>Ecdysozoa</taxon>
        <taxon>Arthropoda</taxon>
        <taxon>Hexapoda</taxon>
        <taxon>Insecta</taxon>
        <taxon>Pterygota</taxon>
        <taxon>Neoptera</taxon>
        <taxon>Endopterygota</taxon>
        <taxon>Diptera</taxon>
        <taxon>Nematocera</taxon>
        <taxon>Culicoidea</taxon>
        <taxon>Chaoboridae</taxon>
        <taxon>Corethrella</taxon>
    </lineage>
</organism>
<dbReference type="GO" id="GO:0000428">
    <property type="term" value="C:DNA-directed RNA polymerase complex"/>
    <property type="evidence" value="ECO:0007669"/>
    <property type="project" value="UniProtKB-KW"/>
</dbReference>
<comment type="subcellular location">
    <subcellularLocation>
        <location evidence="1">Nucleus</location>
        <location evidence="1">Nucleolus</location>
    </subcellularLocation>
</comment>
<evidence type="ECO:0000256" key="4">
    <source>
        <dbReference type="ARBA" id="ARBA00023163"/>
    </source>
</evidence>
<keyword evidence="3" id="KW-0240">DNA-directed RNA polymerase</keyword>
<protein>
    <submittedName>
        <fullName evidence="6">Putative transcription dna-dependent</fullName>
    </submittedName>
</protein>
<dbReference type="GO" id="GO:0006351">
    <property type="term" value="P:DNA-templated transcription"/>
    <property type="evidence" value="ECO:0007669"/>
    <property type="project" value="InterPro"/>
</dbReference>
<dbReference type="EMBL" id="GANO01004142">
    <property type="protein sequence ID" value="JAB55729.1"/>
    <property type="molecule type" value="mRNA"/>
</dbReference>
<feature type="non-terminal residue" evidence="6">
    <location>
        <position position="1"/>
    </location>
</feature>
<dbReference type="AlphaFoldDB" id="U5EQP0"/>
<accession>U5EQP0</accession>
<dbReference type="InterPro" id="IPR009668">
    <property type="entry name" value="RNA_pol-assoc_fac_A49-like"/>
</dbReference>
<evidence type="ECO:0000256" key="3">
    <source>
        <dbReference type="ARBA" id="ARBA00022478"/>
    </source>
</evidence>
<dbReference type="GO" id="GO:0005730">
    <property type="term" value="C:nucleolus"/>
    <property type="evidence" value="ECO:0007669"/>
    <property type="project" value="UniProtKB-SubCell"/>
</dbReference>
<sequence>PLLVNFLHANSNSFSESELKTLKCNLVKDTTNDEKLMVIGNSNHIYTGKIGATGDKDVDTFIGIRNKRTNKIRLIQVEQCAVNHIAHQQTAGIAEMSQNERRASLMKKFGGKKAARAHERIHRNKMDANVMKDTIDDSMNLIDESKIFGEIDEFTQLQSERDSLYSTIKPPMNQKATKVDDLYRLEDMISRSVLEHLQSVSLEILECDPESLPFSSIYLLNTVKTVQQSKAPDTPENIRIVKICIYMDGLTQLLNLRRGFGVQDLAKKSLSQISETVEIDIREKFSQMNSEKMLRTQYTEHKALCYFLVFALMLENYAVNLDKIQNGLNVPRDDILKFASYIGANYDARKNNLKLSLATALNASKKVNTFKKKFKRR</sequence>
<evidence type="ECO:0000313" key="6">
    <source>
        <dbReference type="EMBL" id="JAB55729.1"/>
    </source>
</evidence>
<name>U5EQP0_9DIPT</name>
<dbReference type="GO" id="GO:0003677">
    <property type="term" value="F:DNA binding"/>
    <property type="evidence" value="ECO:0007669"/>
    <property type="project" value="InterPro"/>
</dbReference>
<keyword evidence="5" id="KW-0539">Nucleus</keyword>
<keyword evidence="4" id="KW-0804">Transcription</keyword>
<dbReference type="PANTHER" id="PTHR14440">
    <property type="entry name" value="DNA-DIRECTED RNA POLYMERASE I SUBUNIT RPA49"/>
    <property type="match status" value="1"/>
</dbReference>